<dbReference type="SUPFAM" id="SSF46785">
    <property type="entry name" value="Winged helix' DNA-binding domain"/>
    <property type="match status" value="1"/>
</dbReference>
<dbReference type="GO" id="GO:0003700">
    <property type="term" value="F:DNA-binding transcription factor activity"/>
    <property type="evidence" value="ECO:0007669"/>
    <property type="project" value="InterPro"/>
</dbReference>
<evidence type="ECO:0000256" key="3">
    <source>
        <dbReference type="ARBA" id="ARBA00023163"/>
    </source>
</evidence>
<dbReference type="AlphaFoldDB" id="A0A512NJM1"/>
<dbReference type="GO" id="GO:0003677">
    <property type="term" value="F:DNA binding"/>
    <property type="evidence" value="ECO:0007669"/>
    <property type="project" value="UniProtKB-KW"/>
</dbReference>
<dbReference type="InterPro" id="IPR011711">
    <property type="entry name" value="GntR_C"/>
</dbReference>
<name>A0A512NJM1_9HYPH</name>
<organism evidence="5 6">
    <name type="scientific">Reyranella soli</name>
    <dbReference type="NCBI Taxonomy" id="1230389"/>
    <lineage>
        <taxon>Bacteria</taxon>
        <taxon>Pseudomonadati</taxon>
        <taxon>Pseudomonadota</taxon>
        <taxon>Alphaproteobacteria</taxon>
        <taxon>Hyphomicrobiales</taxon>
        <taxon>Reyranellaceae</taxon>
        <taxon>Reyranella</taxon>
    </lineage>
</organism>
<evidence type="ECO:0000256" key="1">
    <source>
        <dbReference type="ARBA" id="ARBA00023015"/>
    </source>
</evidence>
<keyword evidence="1" id="KW-0805">Transcription regulation</keyword>
<dbReference type="SUPFAM" id="SSF48008">
    <property type="entry name" value="GntR ligand-binding domain-like"/>
    <property type="match status" value="1"/>
</dbReference>
<dbReference type="InterPro" id="IPR008920">
    <property type="entry name" value="TF_FadR/GntR_C"/>
</dbReference>
<evidence type="ECO:0000256" key="2">
    <source>
        <dbReference type="ARBA" id="ARBA00023125"/>
    </source>
</evidence>
<dbReference type="Pfam" id="PF00392">
    <property type="entry name" value="GntR"/>
    <property type="match status" value="1"/>
</dbReference>
<dbReference type="InterPro" id="IPR000524">
    <property type="entry name" value="Tscrpt_reg_HTH_GntR"/>
</dbReference>
<accession>A0A512NJM1</accession>
<comment type="caution">
    <text evidence="5">The sequence shown here is derived from an EMBL/GenBank/DDBJ whole genome shotgun (WGS) entry which is preliminary data.</text>
</comment>
<evidence type="ECO:0000259" key="4">
    <source>
        <dbReference type="PROSITE" id="PS50949"/>
    </source>
</evidence>
<dbReference type="SMART" id="SM00345">
    <property type="entry name" value="HTH_GNTR"/>
    <property type="match status" value="1"/>
</dbReference>
<dbReference type="Pfam" id="PF07729">
    <property type="entry name" value="FCD"/>
    <property type="match status" value="1"/>
</dbReference>
<feature type="domain" description="HTH gntR-type" evidence="4">
    <location>
        <begin position="35"/>
        <end position="102"/>
    </location>
</feature>
<gene>
    <name evidence="5" type="ORF">RSO01_62810</name>
</gene>
<evidence type="ECO:0000313" key="6">
    <source>
        <dbReference type="Proteomes" id="UP000321058"/>
    </source>
</evidence>
<dbReference type="Proteomes" id="UP000321058">
    <property type="component" value="Unassembled WGS sequence"/>
</dbReference>
<dbReference type="Gene3D" id="1.10.10.10">
    <property type="entry name" value="Winged helix-like DNA-binding domain superfamily/Winged helix DNA-binding domain"/>
    <property type="match status" value="1"/>
</dbReference>
<dbReference type="PANTHER" id="PTHR43537">
    <property type="entry name" value="TRANSCRIPTIONAL REGULATOR, GNTR FAMILY"/>
    <property type="match status" value="1"/>
</dbReference>
<keyword evidence="3" id="KW-0804">Transcription</keyword>
<dbReference type="Gene3D" id="1.20.120.530">
    <property type="entry name" value="GntR ligand-binding domain-like"/>
    <property type="match status" value="1"/>
</dbReference>
<keyword evidence="6" id="KW-1185">Reference proteome</keyword>
<proteinExistence type="predicted"/>
<dbReference type="PRINTS" id="PR00035">
    <property type="entry name" value="HTHGNTR"/>
</dbReference>
<reference evidence="5 6" key="1">
    <citation type="submission" date="2019-07" db="EMBL/GenBank/DDBJ databases">
        <title>Whole genome shotgun sequence of Reyranella soli NBRC 108950.</title>
        <authorList>
            <person name="Hosoyama A."/>
            <person name="Uohara A."/>
            <person name="Ohji S."/>
            <person name="Ichikawa N."/>
        </authorList>
    </citation>
    <scope>NUCLEOTIDE SEQUENCE [LARGE SCALE GENOMIC DNA]</scope>
    <source>
        <strain evidence="5 6">NBRC 108950</strain>
    </source>
</reference>
<dbReference type="PANTHER" id="PTHR43537:SF24">
    <property type="entry name" value="GLUCONATE OPERON TRANSCRIPTIONAL REPRESSOR"/>
    <property type="match status" value="1"/>
</dbReference>
<evidence type="ECO:0000313" key="5">
    <source>
        <dbReference type="EMBL" id="GEP59115.1"/>
    </source>
</evidence>
<keyword evidence="2" id="KW-0238">DNA-binding</keyword>
<protein>
    <submittedName>
        <fullName evidence="5">GntR family transcriptional regulator</fullName>
    </submittedName>
</protein>
<dbReference type="PROSITE" id="PS50949">
    <property type="entry name" value="HTH_GNTR"/>
    <property type="match status" value="1"/>
</dbReference>
<dbReference type="InterPro" id="IPR036388">
    <property type="entry name" value="WH-like_DNA-bd_sf"/>
</dbReference>
<dbReference type="InterPro" id="IPR036390">
    <property type="entry name" value="WH_DNA-bd_sf"/>
</dbReference>
<dbReference type="EMBL" id="BKAJ01000119">
    <property type="protein sequence ID" value="GEP59115.1"/>
    <property type="molecule type" value="Genomic_DNA"/>
</dbReference>
<dbReference type="SMART" id="SM00895">
    <property type="entry name" value="FCD"/>
    <property type="match status" value="1"/>
</dbReference>
<sequence>MLAVISELPFVEYRWYTIGTMDTLVPDDLEQAEGQKLSGVAYGALLDMILRGAIAAGEPVTERLIAARLGMSRTPVREAVRRLEGEGTLQRQRGGALVVQPYSMETFLHALAVRRLLEGEAARLAAGKIDSTVLAEMRERIARLRREGLGGARQDDRDFHAAIAQASGNPVLATTIGDLRKRTAMFRLGRLPERLDQVCDEHLAIVDALAGGDGETARAAMQGHIDNVRAHLLQRLTAI</sequence>